<dbReference type="Proteomes" id="UP000217790">
    <property type="component" value="Unassembled WGS sequence"/>
</dbReference>
<name>A0A2H3DUD5_ARMGA</name>
<sequence>MMNHKTASSKLRRKRGFQGLRLEAPLHSSEWGSCPVLIFSAGFLAEAENLRDIGAVVLPPSILRAVTQGCTQASFIYLF</sequence>
<dbReference type="EMBL" id="KZ293663">
    <property type="protein sequence ID" value="PBK91066.1"/>
    <property type="molecule type" value="Genomic_DNA"/>
</dbReference>
<gene>
    <name evidence="1" type="ORF">ARMGADRAFT_286253</name>
</gene>
<keyword evidence="2" id="KW-1185">Reference proteome</keyword>
<dbReference type="AlphaFoldDB" id="A0A2H3DUD5"/>
<organism evidence="1 2">
    <name type="scientific">Armillaria gallica</name>
    <name type="common">Bulbous honey fungus</name>
    <name type="synonym">Armillaria bulbosa</name>
    <dbReference type="NCBI Taxonomy" id="47427"/>
    <lineage>
        <taxon>Eukaryota</taxon>
        <taxon>Fungi</taxon>
        <taxon>Dikarya</taxon>
        <taxon>Basidiomycota</taxon>
        <taxon>Agaricomycotina</taxon>
        <taxon>Agaricomycetes</taxon>
        <taxon>Agaricomycetidae</taxon>
        <taxon>Agaricales</taxon>
        <taxon>Marasmiineae</taxon>
        <taxon>Physalacriaceae</taxon>
        <taxon>Armillaria</taxon>
    </lineage>
</organism>
<evidence type="ECO:0000313" key="1">
    <source>
        <dbReference type="EMBL" id="PBK91066.1"/>
    </source>
</evidence>
<evidence type="ECO:0000313" key="2">
    <source>
        <dbReference type="Proteomes" id="UP000217790"/>
    </source>
</evidence>
<proteinExistence type="predicted"/>
<reference evidence="2" key="1">
    <citation type="journal article" date="2017" name="Nat. Ecol. Evol.">
        <title>Genome expansion and lineage-specific genetic innovations in the forest pathogenic fungi Armillaria.</title>
        <authorList>
            <person name="Sipos G."/>
            <person name="Prasanna A.N."/>
            <person name="Walter M.C."/>
            <person name="O'Connor E."/>
            <person name="Balint B."/>
            <person name="Krizsan K."/>
            <person name="Kiss B."/>
            <person name="Hess J."/>
            <person name="Varga T."/>
            <person name="Slot J."/>
            <person name="Riley R."/>
            <person name="Boka B."/>
            <person name="Rigling D."/>
            <person name="Barry K."/>
            <person name="Lee J."/>
            <person name="Mihaltcheva S."/>
            <person name="LaButti K."/>
            <person name="Lipzen A."/>
            <person name="Waldron R."/>
            <person name="Moloney N.M."/>
            <person name="Sperisen C."/>
            <person name="Kredics L."/>
            <person name="Vagvoelgyi C."/>
            <person name="Patrignani A."/>
            <person name="Fitzpatrick D."/>
            <person name="Nagy I."/>
            <person name="Doyle S."/>
            <person name="Anderson J.B."/>
            <person name="Grigoriev I.V."/>
            <person name="Gueldener U."/>
            <person name="Muensterkoetter M."/>
            <person name="Nagy L.G."/>
        </authorList>
    </citation>
    <scope>NUCLEOTIDE SEQUENCE [LARGE SCALE GENOMIC DNA]</scope>
    <source>
        <strain evidence="2">Ar21-2</strain>
    </source>
</reference>
<dbReference type="InParanoid" id="A0A2H3DUD5"/>
<protein>
    <submittedName>
        <fullName evidence="1">Uncharacterized protein</fullName>
    </submittedName>
</protein>
<accession>A0A2H3DUD5</accession>